<dbReference type="Pfam" id="PF17653">
    <property type="entry name" value="DUF5522"/>
    <property type="match status" value="1"/>
</dbReference>
<evidence type="ECO:0000313" key="3">
    <source>
        <dbReference type="Proteomes" id="UP000318528"/>
    </source>
</evidence>
<reference evidence="3 4" key="1">
    <citation type="submission" date="2019-07" db="EMBL/GenBank/DDBJ databases">
        <title>Novel species of Flavobacterium.</title>
        <authorList>
            <person name="Liu Q."/>
            <person name="Xin Y.-H."/>
        </authorList>
    </citation>
    <scope>NUCLEOTIDE SEQUENCE [LARGE SCALE GENOMIC DNA]</scope>
    <source>
        <strain evidence="1 3">GSP39</strain>
        <strain evidence="2 4">GSR22</strain>
    </source>
</reference>
<evidence type="ECO:0000313" key="2">
    <source>
        <dbReference type="EMBL" id="TRX08324.1"/>
    </source>
</evidence>
<evidence type="ECO:0000313" key="1">
    <source>
        <dbReference type="EMBL" id="TRX07144.1"/>
    </source>
</evidence>
<gene>
    <name evidence="2" type="ORF">FNW11_11600</name>
    <name evidence="1" type="ORF">FNW12_06975</name>
</gene>
<organism evidence="2 4">
    <name type="scientific">Flavobacterium gawalongense</name>
    <dbReference type="NCBI Taxonomy" id="2594432"/>
    <lineage>
        <taxon>Bacteria</taxon>
        <taxon>Pseudomonadati</taxon>
        <taxon>Bacteroidota</taxon>
        <taxon>Flavobacteriia</taxon>
        <taxon>Flavobacteriales</taxon>
        <taxon>Flavobacteriaceae</taxon>
        <taxon>Flavobacterium</taxon>
    </lineage>
</organism>
<dbReference type="EMBL" id="VJZL01000020">
    <property type="protein sequence ID" value="TRX08324.1"/>
    <property type="molecule type" value="Genomic_DNA"/>
</dbReference>
<name>A0A553BJ92_9FLAO</name>
<dbReference type="EMBL" id="VJZN01000009">
    <property type="protein sequence ID" value="TRX07144.1"/>
    <property type="molecule type" value="Genomic_DNA"/>
</dbReference>
<evidence type="ECO:0000313" key="4">
    <source>
        <dbReference type="Proteomes" id="UP000318669"/>
    </source>
</evidence>
<accession>A0A553BJ92</accession>
<dbReference type="OrthoDB" id="9800168at2"/>
<keyword evidence="3" id="KW-1185">Reference proteome</keyword>
<comment type="caution">
    <text evidence="2">The sequence shown here is derived from an EMBL/GenBank/DDBJ whole genome shotgun (WGS) entry which is preliminary data.</text>
</comment>
<dbReference type="InterPro" id="IPR040807">
    <property type="entry name" value="DUF5522"/>
</dbReference>
<proteinExistence type="predicted"/>
<dbReference type="Proteomes" id="UP000318528">
    <property type="component" value="Unassembled WGS sequence"/>
</dbReference>
<protein>
    <submittedName>
        <fullName evidence="2">Uncharacterized protein</fullName>
    </submittedName>
</protein>
<dbReference type="AlphaFoldDB" id="A0A553BJ92"/>
<dbReference type="Proteomes" id="UP000318669">
    <property type="component" value="Unassembled WGS sequence"/>
</dbReference>
<sequence>MALFNEKLNRLSNLHYESNPNEFYNRIIPSMIEQSNENKLIEGEDFYYTPEGYKCFTEKYHLKRGYCCKSGCRHCPYGYDKKTGTNKK</sequence>